<comment type="caution">
    <text evidence="3">The sequence shown here is derived from an EMBL/GenBank/DDBJ whole genome shotgun (WGS) entry which is preliminary data.</text>
</comment>
<dbReference type="Proteomes" id="UP001596012">
    <property type="component" value="Unassembled WGS sequence"/>
</dbReference>
<organism evidence="3 4">
    <name type="scientific">Streptomyces xiangluensis</name>
    <dbReference type="NCBI Taxonomy" id="2665720"/>
    <lineage>
        <taxon>Bacteria</taxon>
        <taxon>Bacillati</taxon>
        <taxon>Actinomycetota</taxon>
        <taxon>Actinomycetes</taxon>
        <taxon>Kitasatosporales</taxon>
        <taxon>Streptomycetaceae</taxon>
        <taxon>Streptomyces</taxon>
    </lineage>
</organism>
<protein>
    <recommendedName>
        <fullName evidence="5">Integral membrane protein</fullName>
    </recommendedName>
</protein>
<sequence>MPRDHVTGHEGRAGTGRAGRAGTCARAGLFAVLGTVLATFGHHAIAEGTVPWRLVGAAIVAQFVAVWPLARRRYAPVATVVATLAVQGVLHLALSFADGDTQAAVPGHPMHAGPLAAAAGDGHAWHHAGAAMTTVHAAAALVVAWLLHRADARMATALGTFRTLARSAAAALAQVLPRPVHDTGRVLFTLPGRRPGASFEGAPQVGDDVLEHAVVRWGPPRREHFRSSPVPASGGPVFPVSARSSPVSMSTHLVAHAGRRIALAGAAALTATLILATPSAAHAEVEGRQAPGPGRERHPRLRLRGRVRHRRLHRAARRTARGHRSR</sequence>
<proteinExistence type="predicted"/>
<keyword evidence="2" id="KW-0472">Membrane</keyword>
<feature type="region of interest" description="Disordered" evidence="1">
    <location>
        <begin position="1"/>
        <end position="20"/>
    </location>
</feature>
<evidence type="ECO:0000313" key="4">
    <source>
        <dbReference type="Proteomes" id="UP001596012"/>
    </source>
</evidence>
<feature type="transmembrane region" description="Helical" evidence="2">
    <location>
        <begin position="77"/>
        <end position="97"/>
    </location>
</feature>
<evidence type="ECO:0000313" key="3">
    <source>
        <dbReference type="EMBL" id="MFC4472230.1"/>
    </source>
</evidence>
<gene>
    <name evidence="3" type="ORF">ACFPH6_48475</name>
</gene>
<feature type="transmembrane region" description="Helical" evidence="2">
    <location>
        <begin position="124"/>
        <end position="147"/>
    </location>
</feature>
<feature type="transmembrane region" description="Helical" evidence="2">
    <location>
        <begin position="52"/>
        <end position="70"/>
    </location>
</feature>
<reference evidence="4" key="1">
    <citation type="journal article" date="2019" name="Int. J. Syst. Evol. Microbiol.">
        <title>The Global Catalogue of Microorganisms (GCM) 10K type strain sequencing project: providing services to taxonomists for standard genome sequencing and annotation.</title>
        <authorList>
            <consortium name="The Broad Institute Genomics Platform"/>
            <consortium name="The Broad Institute Genome Sequencing Center for Infectious Disease"/>
            <person name="Wu L."/>
            <person name="Ma J."/>
        </authorList>
    </citation>
    <scope>NUCLEOTIDE SEQUENCE [LARGE SCALE GENOMIC DNA]</scope>
    <source>
        <strain evidence="4">DT43</strain>
    </source>
</reference>
<keyword evidence="4" id="KW-1185">Reference proteome</keyword>
<keyword evidence="2" id="KW-0812">Transmembrane</keyword>
<keyword evidence="2" id="KW-1133">Transmembrane helix</keyword>
<name>A0ABV8Z5G7_9ACTN</name>
<feature type="compositionally biased region" description="Basic and acidic residues" evidence="1">
    <location>
        <begin position="1"/>
        <end position="12"/>
    </location>
</feature>
<evidence type="ECO:0000256" key="2">
    <source>
        <dbReference type="SAM" id="Phobius"/>
    </source>
</evidence>
<feature type="transmembrane region" description="Helical" evidence="2">
    <location>
        <begin position="27"/>
        <end position="46"/>
    </location>
</feature>
<evidence type="ECO:0000256" key="1">
    <source>
        <dbReference type="SAM" id="MobiDB-lite"/>
    </source>
</evidence>
<evidence type="ECO:0008006" key="5">
    <source>
        <dbReference type="Google" id="ProtNLM"/>
    </source>
</evidence>
<dbReference type="RefSeq" id="WP_386355675.1">
    <property type="nucleotide sequence ID" value="NZ_JBHSFG010000111.1"/>
</dbReference>
<dbReference type="EMBL" id="JBHSFG010000111">
    <property type="protein sequence ID" value="MFC4472230.1"/>
    <property type="molecule type" value="Genomic_DNA"/>
</dbReference>
<accession>A0ABV8Z5G7</accession>